<dbReference type="SUPFAM" id="SSF47384">
    <property type="entry name" value="Homodimeric domain of signal transducing histidine kinase"/>
    <property type="match status" value="1"/>
</dbReference>
<dbReference type="InterPro" id="IPR036097">
    <property type="entry name" value="HisK_dim/P_sf"/>
</dbReference>
<evidence type="ECO:0000256" key="7">
    <source>
        <dbReference type="ARBA" id="ARBA00022840"/>
    </source>
</evidence>
<dbReference type="InterPro" id="IPR036890">
    <property type="entry name" value="HATPase_C_sf"/>
</dbReference>
<protein>
    <recommendedName>
        <fullName evidence="2">histidine kinase</fullName>
        <ecNumber evidence="2">2.7.13.3</ecNumber>
    </recommendedName>
</protein>
<dbReference type="Pfam" id="PF02518">
    <property type="entry name" value="HATPase_c"/>
    <property type="match status" value="1"/>
</dbReference>
<dbReference type="Gene3D" id="3.40.50.2300">
    <property type="match status" value="1"/>
</dbReference>
<dbReference type="SUPFAM" id="SSF52172">
    <property type="entry name" value="CheY-like"/>
    <property type="match status" value="1"/>
</dbReference>
<evidence type="ECO:0000256" key="2">
    <source>
        <dbReference type="ARBA" id="ARBA00012438"/>
    </source>
</evidence>
<evidence type="ECO:0000256" key="4">
    <source>
        <dbReference type="ARBA" id="ARBA00022679"/>
    </source>
</evidence>
<accession>A0AAP2GFC8</accession>
<dbReference type="SMART" id="SM00387">
    <property type="entry name" value="HATPase_c"/>
    <property type="match status" value="1"/>
</dbReference>
<dbReference type="InterPro" id="IPR001789">
    <property type="entry name" value="Sig_transdc_resp-reg_receiver"/>
</dbReference>
<evidence type="ECO:0000256" key="5">
    <source>
        <dbReference type="ARBA" id="ARBA00022741"/>
    </source>
</evidence>
<dbReference type="SMART" id="SM00448">
    <property type="entry name" value="REC"/>
    <property type="match status" value="1"/>
</dbReference>
<keyword evidence="7" id="KW-0067">ATP-binding</keyword>
<dbReference type="FunFam" id="3.30.565.10:FF:000037">
    <property type="entry name" value="Hybrid sensor histidine kinase/response regulator"/>
    <property type="match status" value="1"/>
</dbReference>
<keyword evidence="5" id="KW-0547">Nucleotide-binding</keyword>
<dbReference type="EMBL" id="JAHESC010000001">
    <property type="protein sequence ID" value="MBT1684996.1"/>
    <property type="molecule type" value="Genomic_DNA"/>
</dbReference>
<evidence type="ECO:0000256" key="1">
    <source>
        <dbReference type="ARBA" id="ARBA00000085"/>
    </source>
</evidence>
<dbReference type="PANTHER" id="PTHR43547">
    <property type="entry name" value="TWO-COMPONENT HISTIDINE KINASE"/>
    <property type="match status" value="1"/>
</dbReference>
<dbReference type="AlphaFoldDB" id="A0AAP2GFC8"/>
<keyword evidence="13" id="KW-1185">Reference proteome</keyword>
<dbReference type="CDD" id="cd00082">
    <property type="entry name" value="HisKA"/>
    <property type="match status" value="1"/>
</dbReference>
<dbReference type="FunFam" id="1.10.287.130:FF:000045">
    <property type="entry name" value="Two-component system sensor histidine kinase/response regulator"/>
    <property type="match status" value="1"/>
</dbReference>
<dbReference type="Gene3D" id="3.30.565.10">
    <property type="entry name" value="Histidine kinase-like ATPase, C-terminal domain"/>
    <property type="match status" value="1"/>
</dbReference>
<keyword evidence="6 12" id="KW-0418">Kinase</keyword>
<comment type="catalytic activity">
    <reaction evidence="1">
        <text>ATP + protein L-histidine = ADP + protein N-phospho-L-histidine.</text>
        <dbReference type="EC" id="2.7.13.3"/>
    </reaction>
</comment>
<organism evidence="12 13">
    <name type="scientific">Dawidia soli</name>
    <dbReference type="NCBI Taxonomy" id="2782352"/>
    <lineage>
        <taxon>Bacteria</taxon>
        <taxon>Pseudomonadati</taxon>
        <taxon>Bacteroidota</taxon>
        <taxon>Cytophagia</taxon>
        <taxon>Cytophagales</taxon>
        <taxon>Chryseotaleaceae</taxon>
        <taxon>Dawidia</taxon>
    </lineage>
</organism>
<evidence type="ECO:0000313" key="12">
    <source>
        <dbReference type="EMBL" id="MBT1684996.1"/>
    </source>
</evidence>
<dbReference type="SUPFAM" id="SSF55874">
    <property type="entry name" value="ATPase domain of HSP90 chaperone/DNA topoisomerase II/histidine kinase"/>
    <property type="match status" value="1"/>
</dbReference>
<evidence type="ECO:0000313" key="13">
    <source>
        <dbReference type="Proteomes" id="UP001319180"/>
    </source>
</evidence>
<dbReference type="Pfam" id="PF00512">
    <property type="entry name" value="HisKA"/>
    <property type="match status" value="1"/>
</dbReference>
<dbReference type="InterPro" id="IPR004358">
    <property type="entry name" value="Sig_transdc_His_kin-like_C"/>
</dbReference>
<keyword evidence="4" id="KW-0808">Transferase</keyword>
<dbReference type="SMART" id="SM00388">
    <property type="entry name" value="HisKA"/>
    <property type="match status" value="1"/>
</dbReference>
<comment type="caution">
    <text evidence="12">The sequence shown here is derived from an EMBL/GenBank/DDBJ whole genome shotgun (WGS) entry which is preliminary data.</text>
</comment>
<dbReference type="CDD" id="cd16922">
    <property type="entry name" value="HATPase_EvgS-ArcB-TorS-like"/>
    <property type="match status" value="1"/>
</dbReference>
<dbReference type="InterPro" id="IPR011006">
    <property type="entry name" value="CheY-like_superfamily"/>
</dbReference>
<dbReference type="Pfam" id="PF00072">
    <property type="entry name" value="Response_reg"/>
    <property type="match status" value="1"/>
</dbReference>
<dbReference type="PRINTS" id="PR00344">
    <property type="entry name" value="BCTRLSENSOR"/>
</dbReference>
<evidence type="ECO:0000256" key="3">
    <source>
        <dbReference type="ARBA" id="ARBA00022553"/>
    </source>
</evidence>
<feature type="modified residue" description="4-aspartylphosphate" evidence="9">
    <location>
        <position position="329"/>
    </location>
</feature>
<feature type="domain" description="Histidine kinase" evidence="10">
    <location>
        <begin position="11"/>
        <end position="228"/>
    </location>
</feature>
<dbReference type="Proteomes" id="UP001319180">
    <property type="component" value="Unassembled WGS sequence"/>
</dbReference>
<dbReference type="Gene3D" id="1.10.287.130">
    <property type="match status" value="1"/>
</dbReference>
<keyword evidence="3 9" id="KW-0597">Phosphoprotein</keyword>
<dbReference type="PROSITE" id="PS50109">
    <property type="entry name" value="HIS_KIN"/>
    <property type="match status" value="1"/>
</dbReference>
<evidence type="ECO:0000256" key="6">
    <source>
        <dbReference type="ARBA" id="ARBA00022777"/>
    </source>
</evidence>
<dbReference type="GO" id="GO:0005524">
    <property type="term" value="F:ATP binding"/>
    <property type="evidence" value="ECO:0007669"/>
    <property type="project" value="UniProtKB-KW"/>
</dbReference>
<evidence type="ECO:0000259" key="11">
    <source>
        <dbReference type="PROSITE" id="PS50110"/>
    </source>
</evidence>
<dbReference type="InterPro" id="IPR003594">
    <property type="entry name" value="HATPase_dom"/>
</dbReference>
<dbReference type="PROSITE" id="PS50110">
    <property type="entry name" value="RESPONSE_REGULATORY"/>
    <property type="match status" value="1"/>
</dbReference>
<sequence>MDRAKTQFFSNVSHEFRTPLTLIQGPLQDVLRPESGLSADHRRTLSIAGRNVFRLLKLVNSLLDFSRVEAGRIDALFQPTRLGELTAEIAANFRPLFEHAGLKLVVKSDVPSEQIYVNRDMWEKIVLNLLSNAFKFTHQGKVEVKMRDKKFGVQLIVRDTGIGIPRKNQARIFERFYRQENARARTYEGTGIGLALVRELIELHGGTIKVKSEEGVGTTFTVTLRKGKAHLPARQIFETAARLGDADTATYFVEDAAGWLPQAPPESPASKKGGEDTRPLILVVDDNIDMRAYLVNMLSPAYRLVSANHGRMALDLLGKGTRPALIVSDVMMPEVDGYGLVSALRNDPAYAGIPVILLSAYIGEEAAIEALNRGAVDFVEKPFSSRTLRAFIEARLRRRAADVHSEATVV</sequence>
<dbReference type="GO" id="GO:0000155">
    <property type="term" value="F:phosphorelay sensor kinase activity"/>
    <property type="evidence" value="ECO:0007669"/>
    <property type="project" value="InterPro"/>
</dbReference>
<proteinExistence type="predicted"/>
<dbReference type="InterPro" id="IPR003661">
    <property type="entry name" value="HisK_dim/P_dom"/>
</dbReference>
<dbReference type="RefSeq" id="WP_254088251.1">
    <property type="nucleotide sequence ID" value="NZ_JAHESC010000001.1"/>
</dbReference>
<evidence type="ECO:0000259" key="10">
    <source>
        <dbReference type="PROSITE" id="PS50109"/>
    </source>
</evidence>
<evidence type="ECO:0000256" key="9">
    <source>
        <dbReference type="PROSITE-ProRule" id="PRU00169"/>
    </source>
</evidence>
<feature type="domain" description="Response regulatory" evidence="11">
    <location>
        <begin position="280"/>
        <end position="396"/>
    </location>
</feature>
<gene>
    <name evidence="12" type="ORF">KK078_00435</name>
</gene>
<keyword evidence="8" id="KW-0902">Two-component regulatory system</keyword>
<name>A0AAP2GFC8_9BACT</name>
<dbReference type="PANTHER" id="PTHR43547:SF2">
    <property type="entry name" value="HYBRID SIGNAL TRANSDUCTION HISTIDINE KINASE C"/>
    <property type="match status" value="1"/>
</dbReference>
<dbReference type="InterPro" id="IPR005467">
    <property type="entry name" value="His_kinase_dom"/>
</dbReference>
<evidence type="ECO:0000256" key="8">
    <source>
        <dbReference type="ARBA" id="ARBA00023012"/>
    </source>
</evidence>
<reference evidence="12 13" key="1">
    <citation type="submission" date="2021-05" db="EMBL/GenBank/DDBJ databases">
        <title>A Polyphasic approach of four new species of the genus Ohtaekwangia: Ohtaekwangia histidinii sp. nov., Ohtaekwangia cretensis sp. nov., Ohtaekwangia indiensis sp. nov., Ohtaekwangia reichenbachii sp. nov. from diverse environment.</title>
        <authorList>
            <person name="Octaviana S."/>
        </authorList>
    </citation>
    <scope>NUCLEOTIDE SEQUENCE [LARGE SCALE GENOMIC DNA]</scope>
    <source>
        <strain evidence="12 13">PWU37</strain>
    </source>
</reference>
<dbReference type="EC" id="2.7.13.3" evidence="2"/>